<evidence type="ECO:0000313" key="8">
    <source>
        <dbReference type="Proteomes" id="UP000030787"/>
    </source>
</evidence>
<dbReference type="GO" id="GO:0000166">
    <property type="term" value="F:nucleotide binding"/>
    <property type="evidence" value="ECO:0007669"/>
    <property type="project" value="UniProtKB-KW"/>
</dbReference>
<dbReference type="InterPro" id="IPR000873">
    <property type="entry name" value="AMP-dep_synth/lig_dom"/>
</dbReference>
<dbReference type="SUPFAM" id="SSF56801">
    <property type="entry name" value="Acetyl-CoA synthetase-like"/>
    <property type="match status" value="1"/>
</dbReference>
<dbReference type="AlphaFoldDB" id="A0A0A7LDP9"/>
<dbReference type="Pfam" id="PF00501">
    <property type="entry name" value="AMP-binding"/>
    <property type="match status" value="1"/>
</dbReference>
<dbReference type="GO" id="GO:0047475">
    <property type="term" value="F:phenylacetate-CoA ligase activity"/>
    <property type="evidence" value="ECO:0007669"/>
    <property type="project" value="InterPro"/>
</dbReference>
<dbReference type="FunFam" id="3.40.50.12780:FF:000016">
    <property type="entry name" value="Phenylacetate-coenzyme A ligase"/>
    <property type="match status" value="1"/>
</dbReference>
<dbReference type="CDD" id="cd05913">
    <property type="entry name" value="PaaK"/>
    <property type="match status" value="1"/>
</dbReference>
<evidence type="ECO:0000313" key="7">
    <source>
        <dbReference type="EMBL" id="AIZ56452.1"/>
    </source>
</evidence>
<keyword evidence="4" id="KW-0547">Nucleotide-binding</keyword>
<dbReference type="PIRSF" id="PIRSF006444">
    <property type="entry name" value="PaaK"/>
    <property type="match status" value="1"/>
</dbReference>
<evidence type="ECO:0000256" key="3">
    <source>
        <dbReference type="ARBA" id="ARBA00022598"/>
    </source>
</evidence>
<sequence length="432" mass="48667">MYWNKDVECMPAKDLKKLQYRSFKTLIEKLYASNRFYHDRMKSVGVLPSDIASLKDVQKLPFMYKQDLRENYPTKLFSVPNTEMTRYHVSSGTSGKPTVVGYTPNDIDYWSDALARSLTSIGVGKEDTLQVSYGYGLFTGGLGLHYGAERVGATVLPTSTGNTERQIELMQDLGVTVIACTPSYLMYLMGVAAKMGIDFRRDTCLKKAVLGAEPWSESMRTKMEETMGIKAYDIYGTSELAGPMFTECEERNGIHICGDIMYVEILDPDTGEVLEDGEKGEMVVTMLKKEALPIVRFRIKDVSSILKGDCPCGRTSPRITRISGRTDDMLIIRGINVFPSQIEYTLMRIPEIGDQYMIEVTREGPLDNMKIQVELKPEMFSDSVTDMVKLRARIETELKKHLEIAAAVELKAPGELPRFEGKAKRVIDKRVI</sequence>
<accession>A0A0A7LDP9</accession>
<dbReference type="InterPro" id="IPR011880">
    <property type="entry name" value="PA_CoA_ligase"/>
</dbReference>
<dbReference type="InterPro" id="IPR028154">
    <property type="entry name" value="AMP-dep_Lig_C"/>
</dbReference>
<feature type="domain" description="AMP-dependent ligase C-terminal" evidence="6">
    <location>
        <begin position="334"/>
        <end position="430"/>
    </location>
</feature>
<dbReference type="InterPro" id="IPR042099">
    <property type="entry name" value="ANL_N_sf"/>
</dbReference>
<organism evidence="7 8">
    <name type="scientific">Candidatus Methanoplasma termitum</name>
    <dbReference type="NCBI Taxonomy" id="1577791"/>
    <lineage>
        <taxon>Archaea</taxon>
        <taxon>Methanobacteriati</taxon>
        <taxon>Thermoplasmatota</taxon>
        <taxon>Thermoplasmata</taxon>
        <taxon>Methanomassiliicoccales</taxon>
        <taxon>Methanomassiliicoccaceae</taxon>
        <taxon>Candidatus Methanoplasma</taxon>
    </lineage>
</organism>
<dbReference type="RefSeq" id="WP_048111891.1">
    <property type="nucleotide sequence ID" value="NZ_CP010070.1"/>
</dbReference>
<dbReference type="Pfam" id="PF14535">
    <property type="entry name" value="AMP-binding_C_2"/>
    <property type="match status" value="1"/>
</dbReference>
<evidence type="ECO:0000256" key="4">
    <source>
        <dbReference type="ARBA" id="ARBA00022741"/>
    </source>
</evidence>
<dbReference type="Gene3D" id="3.30.300.30">
    <property type="match status" value="1"/>
</dbReference>
<gene>
    <name evidence="7" type="primary">menE</name>
    <name evidence="7" type="ORF">Mpt1_c05620</name>
</gene>
<dbReference type="HOGENOM" id="CLU_035301_1_1_2"/>
<comment type="pathway">
    <text evidence="1">Aromatic compound metabolism.</text>
</comment>
<evidence type="ECO:0000259" key="5">
    <source>
        <dbReference type="Pfam" id="PF00501"/>
    </source>
</evidence>
<dbReference type="InterPro" id="IPR045851">
    <property type="entry name" value="AMP-bd_C_sf"/>
</dbReference>
<dbReference type="EMBL" id="CP010070">
    <property type="protein sequence ID" value="AIZ56452.1"/>
    <property type="molecule type" value="Genomic_DNA"/>
</dbReference>
<evidence type="ECO:0000256" key="1">
    <source>
        <dbReference type="ARBA" id="ARBA00005211"/>
    </source>
</evidence>
<reference evidence="7 8" key="1">
    <citation type="journal article" date="2014" name="Appl. Environ. Microbiol.">
        <title>Comparative Genome Analysis of 'Candidatus Methanoplasma termitum' Indicates a New Mode of Energy Metabolism in the Seventh Order of Methanogens.</title>
        <authorList>
            <person name="Lang K."/>
            <person name="Schuldes J."/>
            <person name="Klingl A."/>
            <person name="Poehlein A."/>
            <person name="Daniel R."/>
            <person name="Brune A."/>
        </authorList>
    </citation>
    <scope>NUCLEOTIDE SEQUENCE [LARGE SCALE GENOMIC DNA]</scope>
    <source>
        <strain evidence="8">Mpt1</strain>
    </source>
</reference>
<dbReference type="EC" id="6.2.1.26" evidence="7"/>
<protein>
    <submittedName>
        <fullName evidence="7">MenE protein</fullName>
        <ecNumber evidence="7">6.2.1.26</ecNumber>
    </submittedName>
</protein>
<feature type="domain" description="AMP-dependent synthetase/ligase" evidence="5">
    <location>
        <begin position="90"/>
        <end position="284"/>
    </location>
</feature>
<comment type="subunit">
    <text evidence="2">Monomer.</text>
</comment>
<dbReference type="GeneID" id="24818228"/>
<dbReference type="Gene3D" id="3.40.50.12780">
    <property type="entry name" value="N-terminal domain of ligase-like"/>
    <property type="match status" value="1"/>
</dbReference>
<evidence type="ECO:0000256" key="2">
    <source>
        <dbReference type="ARBA" id="ARBA00011245"/>
    </source>
</evidence>
<dbReference type="PANTHER" id="PTHR43845">
    <property type="entry name" value="BLR5969 PROTEIN"/>
    <property type="match status" value="1"/>
</dbReference>
<dbReference type="GO" id="GO:0008756">
    <property type="term" value="F:o-succinylbenzoate-CoA ligase activity"/>
    <property type="evidence" value="ECO:0007669"/>
    <property type="project" value="UniProtKB-EC"/>
</dbReference>
<dbReference type="GO" id="GO:0010124">
    <property type="term" value="P:phenylacetate catabolic process"/>
    <property type="evidence" value="ECO:0007669"/>
    <property type="project" value="InterPro"/>
</dbReference>
<keyword evidence="3 7" id="KW-0436">Ligase</keyword>
<name>A0A0A7LDP9_9ARCH</name>
<evidence type="ECO:0000259" key="6">
    <source>
        <dbReference type="Pfam" id="PF14535"/>
    </source>
</evidence>
<proteinExistence type="predicted"/>
<dbReference type="Proteomes" id="UP000030787">
    <property type="component" value="Chromosome"/>
</dbReference>
<dbReference type="STRING" id="1577791.Mpt1_c05620"/>
<keyword evidence="8" id="KW-1185">Reference proteome</keyword>
<dbReference type="PANTHER" id="PTHR43845:SF1">
    <property type="entry name" value="BLR5969 PROTEIN"/>
    <property type="match status" value="1"/>
</dbReference>
<dbReference type="KEGG" id="mear:Mpt1_c05620"/>